<reference evidence="1 2" key="1">
    <citation type="submission" date="2021-06" db="EMBL/GenBank/DDBJ databases">
        <title>Caerostris extrusa draft genome.</title>
        <authorList>
            <person name="Kono N."/>
            <person name="Arakawa K."/>
        </authorList>
    </citation>
    <scope>NUCLEOTIDE SEQUENCE [LARGE SCALE GENOMIC DNA]</scope>
</reference>
<gene>
    <name evidence="1" type="ORF">CEXT_7741</name>
</gene>
<dbReference type="AlphaFoldDB" id="A0AAV4Y2D5"/>
<comment type="caution">
    <text evidence="1">The sequence shown here is derived from an EMBL/GenBank/DDBJ whole genome shotgun (WGS) entry which is preliminary data.</text>
</comment>
<accession>A0AAV4Y2D5</accession>
<dbReference type="Proteomes" id="UP001054945">
    <property type="component" value="Unassembled WGS sequence"/>
</dbReference>
<proteinExistence type="predicted"/>
<evidence type="ECO:0000313" key="1">
    <source>
        <dbReference type="EMBL" id="GIZ00566.1"/>
    </source>
</evidence>
<evidence type="ECO:0000313" key="2">
    <source>
        <dbReference type="Proteomes" id="UP001054945"/>
    </source>
</evidence>
<organism evidence="1 2">
    <name type="scientific">Caerostris extrusa</name>
    <name type="common">Bark spider</name>
    <name type="synonym">Caerostris bankana</name>
    <dbReference type="NCBI Taxonomy" id="172846"/>
    <lineage>
        <taxon>Eukaryota</taxon>
        <taxon>Metazoa</taxon>
        <taxon>Ecdysozoa</taxon>
        <taxon>Arthropoda</taxon>
        <taxon>Chelicerata</taxon>
        <taxon>Arachnida</taxon>
        <taxon>Araneae</taxon>
        <taxon>Araneomorphae</taxon>
        <taxon>Entelegynae</taxon>
        <taxon>Araneoidea</taxon>
        <taxon>Araneidae</taxon>
        <taxon>Caerostris</taxon>
    </lineage>
</organism>
<name>A0AAV4Y2D5_CAEEX</name>
<sequence length="76" mass="8915">MTVINVKIMRFQLQESDTFHLGKWRGKEFEESNLPSPHPKQMIGDFLPRLIPPENEKKKLFCCLHILVGNSYLMTI</sequence>
<dbReference type="EMBL" id="BPLR01001174">
    <property type="protein sequence ID" value="GIZ00566.1"/>
    <property type="molecule type" value="Genomic_DNA"/>
</dbReference>
<keyword evidence="2" id="KW-1185">Reference proteome</keyword>
<protein>
    <submittedName>
        <fullName evidence="1">Uncharacterized protein</fullName>
    </submittedName>
</protein>